<dbReference type="InterPro" id="IPR016186">
    <property type="entry name" value="C-type_lectin-like/link_sf"/>
</dbReference>
<dbReference type="RefSeq" id="XP_028647976.1">
    <property type="nucleotide sequence ID" value="XM_028792143.2"/>
</dbReference>
<dbReference type="Gene3D" id="3.10.100.10">
    <property type="entry name" value="Mannose-Binding Protein A, subunit A"/>
    <property type="match status" value="1"/>
</dbReference>
<dbReference type="InterPro" id="IPR001304">
    <property type="entry name" value="C-type_lectin-like"/>
</dbReference>
<comment type="subcellular location">
    <subcellularLocation>
        <location evidence="1">Cell membrane</location>
        <topology evidence="1">Single-pass type II membrane protein</topology>
    </subcellularLocation>
</comment>
<dbReference type="CDD" id="cd03590">
    <property type="entry name" value="CLECT_DC-SIGN_like"/>
    <property type="match status" value="1"/>
</dbReference>
<keyword evidence="3" id="KW-1133">Transmembrane helix</keyword>
<keyword evidence="3" id="KW-0812">Transmembrane</keyword>
<evidence type="ECO:0000256" key="3">
    <source>
        <dbReference type="SAM" id="Phobius"/>
    </source>
</evidence>
<keyword evidence="2" id="KW-0430">Lectin</keyword>
<dbReference type="PANTHER" id="PTHR45710">
    <property type="entry name" value="C-TYPE LECTIN DOMAIN-CONTAINING PROTEIN 180"/>
    <property type="match status" value="1"/>
</dbReference>
<dbReference type="Pfam" id="PF00059">
    <property type="entry name" value="Lectin_C"/>
    <property type="match status" value="1"/>
</dbReference>
<reference evidence="5" key="1">
    <citation type="submission" date="2025-08" db="UniProtKB">
        <authorList>
            <consortium name="Ensembl"/>
        </authorList>
    </citation>
    <scope>IDENTIFICATION</scope>
</reference>
<keyword evidence="6" id="KW-1185">Reference proteome</keyword>
<protein>
    <submittedName>
        <fullName evidence="5">CD209 antigen-like</fullName>
    </submittedName>
</protein>
<dbReference type="OrthoDB" id="6345871at2759"/>
<gene>
    <name evidence="5" type="primary">LOC114643579</name>
</gene>
<dbReference type="GO" id="GO:0005886">
    <property type="term" value="C:plasma membrane"/>
    <property type="evidence" value="ECO:0007669"/>
    <property type="project" value="UniProtKB-SubCell"/>
</dbReference>
<dbReference type="GeneTree" id="ENSGT01030000234575"/>
<dbReference type="Proteomes" id="UP000694620">
    <property type="component" value="Unassembled WGS sequence"/>
</dbReference>
<dbReference type="SMART" id="SM00034">
    <property type="entry name" value="CLECT"/>
    <property type="match status" value="1"/>
</dbReference>
<dbReference type="InterPro" id="IPR033989">
    <property type="entry name" value="CD209-like_CTLD"/>
</dbReference>
<evidence type="ECO:0000259" key="4">
    <source>
        <dbReference type="PROSITE" id="PS50041"/>
    </source>
</evidence>
<dbReference type="Ensembl" id="ENSECRT00000025132.1">
    <property type="protein sequence ID" value="ENSECRP00000024596.1"/>
    <property type="gene ID" value="ENSECRG00000016664.1"/>
</dbReference>
<dbReference type="GO" id="GO:0030246">
    <property type="term" value="F:carbohydrate binding"/>
    <property type="evidence" value="ECO:0007669"/>
    <property type="project" value="UniProtKB-KW"/>
</dbReference>
<dbReference type="PANTHER" id="PTHR45710:SF26">
    <property type="entry name" value="RH26557P"/>
    <property type="match status" value="1"/>
</dbReference>
<proteinExistence type="predicted"/>
<dbReference type="GeneID" id="114643579"/>
<dbReference type="InterPro" id="IPR016187">
    <property type="entry name" value="CTDL_fold"/>
</dbReference>
<keyword evidence="3" id="KW-0472">Membrane</keyword>
<name>A0A8C4T233_ERPCA</name>
<dbReference type="AlphaFoldDB" id="A0A8C4T233"/>
<evidence type="ECO:0000256" key="2">
    <source>
        <dbReference type="ARBA" id="ARBA00022734"/>
    </source>
</evidence>
<feature type="transmembrane region" description="Helical" evidence="3">
    <location>
        <begin position="50"/>
        <end position="71"/>
    </location>
</feature>
<feature type="domain" description="C-type lectin" evidence="4">
    <location>
        <begin position="169"/>
        <end position="288"/>
    </location>
</feature>
<evidence type="ECO:0000256" key="1">
    <source>
        <dbReference type="ARBA" id="ARBA00004401"/>
    </source>
</evidence>
<sequence>MESLYNSQEKSTEILYTKPGNYHGRKPTGHAKAVAPSPNTVNHKACLLKLLLVFLCSLVVSIFIILSVFYLGGMKEKERNDTPSDNVTAIIQEYTQLTTSFSGLNSDCSVLFKDGLRLKKSIEKISDLYSDLTWKYYSLYSARDKHCPIFNPSTQERTCYVCPEKWHLFNDRCYLFTSRIRDWYSSRDYCVSIGSQLVIIESEEEQKFLEEKVTTLGHHVAYWIGLNDQVTEGEFRWVDNTLLETKISFWVQQPSHYKGQSCVYLGSDLRSHGWFHSDCGEVKRWICEGPCTKFII</sequence>
<accession>A0A8C4T233</accession>
<reference evidence="5" key="2">
    <citation type="submission" date="2025-09" db="UniProtKB">
        <authorList>
            <consortium name="Ensembl"/>
        </authorList>
    </citation>
    <scope>IDENTIFICATION</scope>
</reference>
<dbReference type="InterPro" id="IPR050828">
    <property type="entry name" value="C-type_lectin/matrix_domain"/>
</dbReference>
<evidence type="ECO:0000313" key="6">
    <source>
        <dbReference type="Proteomes" id="UP000694620"/>
    </source>
</evidence>
<dbReference type="SUPFAM" id="SSF56436">
    <property type="entry name" value="C-type lectin-like"/>
    <property type="match status" value="1"/>
</dbReference>
<evidence type="ECO:0000313" key="5">
    <source>
        <dbReference type="Ensembl" id="ENSECRP00000024596.1"/>
    </source>
</evidence>
<dbReference type="PROSITE" id="PS50041">
    <property type="entry name" value="C_TYPE_LECTIN_2"/>
    <property type="match status" value="1"/>
</dbReference>
<organism evidence="5 6">
    <name type="scientific">Erpetoichthys calabaricus</name>
    <name type="common">Rope fish</name>
    <name type="synonym">Calamoichthys calabaricus</name>
    <dbReference type="NCBI Taxonomy" id="27687"/>
    <lineage>
        <taxon>Eukaryota</taxon>
        <taxon>Metazoa</taxon>
        <taxon>Chordata</taxon>
        <taxon>Craniata</taxon>
        <taxon>Vertebrata</taxon>
        <taxon>Euteleostomi</taxon>
        <taxon>Actinopterygii</taxon>
        <taxon>Polypteriformes</taxon>
        <taxon>Polypteridae</taxon>
        <taxon>Erpetoichthys</taxon>
    </lineage>
</organism>